<dbReference type="Proteomes" id="UP000559256">
    <property type="component" value="Unassembled WGS sequence"/>
</dbReference>
<dbReference type="AlphaFoldDB" id="A0A8H5BS08"/>
<dbReference type="OrthoDB" id="8300194at2759"/>
<accession>A0A8H5BS08</accession>
<keyword evidence="2" id="KW-1185">Reference proteome</keyword>
<dbReference type="EMBL" id="JAACJM010000362">
    <property type="protein sequence ID" value="KAF5328472.1"/>
    <property type="molecule type" value="Genomic_DNA"/>
</dbReference>
<evidence type="ECO:0000313" key="2">
    <source>
        <dbReference type="Proteomes" id="UP000559256"/>
    </source>
</evidence>
<sequence>METPNVFDRPEANIMNLVRGSTNIPVPRIHRLISSEEVDYRHCLFVMDCIKGKLLSRVWNQLSLWKKLWVVIALHRYVRELRRIKQRSDGPVGPISSGGEPMVYELPNMFSRPMTFSSYDALKQHFWKGQRRRLSLRRSQSADAVSWRLAQRQHYTGRRWLALVHCLGVQRVISSVVRI</sequence>
<evidence type="ECO:0000313" key="1">
    <source>
        <dbReference type="EMBL" id="KAF5328472.1"/>
    </source>
</evidence>
<reference evidence="1 2" key="1">
    <citation type="journal article" date="2020" name="ISME J.">
        <title>Uncovering the hidden diversity of litter-decomposition mechanisms in mushroom-forming fungi.</title>
        <authorList>
            <person name="Floudas D."/>
            <person name="Bentzer J."/>
            <person name="Ahren D."/>
            <person name="Johansson T."/>
            <person name="Persson P."/>
            <person name="Tunlid A."/>
        </authorList>
    </citation>
    <scope>NUCLEOTIDE SEQUENCE [LARGE SCALE GENOMIC DNA]</scope>
    <source>
        <strain evidence="1 2">CBS 291.85</strain>
    </source>
</reference>
<organism evidence="1 2">
    <name type="scientific">Tetrapyrgos nigripes</name>
    <dbReference type="NCBI Taxonomy" id="182062"/>
    <lineage>
        <taxon>Eukaryota</taxon>
        <taxon>Fungi</taxon>
        <taxon>Dikarya</taxon>
        <taxon>Basidiomycota</taxon>
        <taxon>Agaricomycotina</taxon>
        <taxon>Agaricomycetes</taxon>
        <taxon>Agaricomycetidae</taxon>
        <taxon>Agaricales</taxon>
        <taxon>Marasmiineae</taxon>
        <taxon>Marasmiaceae</taxon>
        <taxon>Tetrapyrgos</taxon>
    </lineage>
</organism>
<name>A0A8H5BS08_9AGAR</name>
<comment type="caution">
    <text evidence="1">The sequence shown here is derived from an EMBL/GenBank/DDBJ whole genome shotgun (WGS) entry which is preliminary data.</text>
</comment>
<proteinExistence type="predicted"/>
<gene>
    <name evidence="1" type="ORF">D9758_017019</name>
</gene>
<protein>
    <submittedName>
        <fullName evidence="1">Uncharacterized protein</fullName>
    </submittedName>
</protein>